<dbReference type="InParanoid" id="A0A0V0R5Y3"/>
<proteinExistence type="predicted"/>
<dbReference type="EMBL" id="LDAU01000042">
    <property type="protein sequence ID" value="KRX09883.1"/>
    <property type="molecule type" value="Genomic_DNA"/>
</dbReference>
<dbReference type="SUPFAM" id="SSF54236">
    <property type="entry name" value="Ubiquitin-like"/>
    <property type="match status" value="1"/>
</dbReference>
<keyword evidence="3" id="KW-1185">Reference proteome</keyword>
<dbReference type="InterPro" id="IPR022617">
    <property type="entry name" value="Rad60/SUMO-like_dom"/>
</dbReference>
<organism evidence="2 3">
    <name type="scientific">Pseudocohnilembus persalinus</name>
    <name type="common">Ciliate</name>
    <dbReference type="NCBI Taxonomy" id="266149"/>
    <lineage>
        <taxon>Eukaryota</taxon>
        <taxon>Sar</taxon>
        <taxon>Alveolata</taxon>
        <taxon>Ciliophora</taxon>
        <taxon>Intramacronucleata</taxon>
        <taxon>Oligohymenophorea</taxon>
        <taxon>Scuticociliatia</taxon>
        <taxon>Philasterida</taxon>
        <taxon>Pseudocohnilembidae</taxon>
        <taxon>Pseudocohnilembus</taxon>
    </lineage>
</organism>
<dbReference type="OMA" id="MADSICQ"/>
<feature type="domain" description="Ubiquitin-like" evidence="1">
    <location>
        <begin position="167"/>
        <end position="243"/>
    </location>
</feature>
<evidence type="ECO:0000313" key="2">
    <source>
        <dbReference type="EMBL" id="KRX09883.1"/>
    </source>
</evidence>
<dbReference type="InterPro" id="IPR032752">
    <property type="entry name" value="DC-UbP/UBTD2_N"/>
</dbReference>
<evidence type="ECO:0000259" key="1">
    <source>
        <dbReference type="PROSITE" id="PS50053"/>
    </source>
</evidence>
<dbReference type="InterPro" id="IPR000626">
    <property type="entry name" value="Ubiquitin-like_dom"/>
</dbReference>
<dbReference type="Gene3D" id="3.10.20.90">
    <property type="entry name" value="Phosphatidylinositol 3-kinase Catalytic Subunit, Chain A, domain 1"/>
    <property type="match status" value="1"/>
</dbReference>
<name>A0A0V0R5Y3_PSEPJ</name>
<dbReference type="InterPro" id="IPR038169">
    <property type="entry name" value="DC-UbP/UBTD2_N_sf"/>
</dbReference>
<dbReference type="CDD" id="cd17039">
    <property type="entry name" value="Ubl_ubiquitin_like"/>
    <property type="match status" value="1"/>
</dbReference>
<dbReference type="InterPro" id="IPR039869">
    <property type="entry name" value="UBTD1/2"/>
</dbReference>
<evidence type="ECO:0000313" key="3">
    <source>
        <dbReference type="Proteomes" id="UP000054937"/>
    </source>
</evidence>
<dbReference type="InterPro" id="IPR029071">
    <property type="entry name" value="Ubiquitin-like_domsf"/>
</dbReference>
<reference evidence="2 3" key="1">
    <citation type="journal article" date="2015" name="Sci. Rep.">
        <title>Genome of the facultative scuticociliatosis pathogen Pseudocohnilembus persalinus provides insight into its virulence through horizontal gene transfer.</title>
        <authorList>
            <person name="Xiong J."/>
            <person name="Wang G."/>
            <person name="Cheng J."/>
            <person name="Tian M."/>
            <person name="Pan X."/>
            <person name="Warren A."/>
            <person name="Jiang C."/>
            <person name="Yuan D."/>
            <person name="Miao W."/>
        </authorList>
    </citation>
    <scope>NUCLEOTIDE SEQUENCE [LARGE SCALE GENOMIC DNA]</scope>
    <source>
        <strain evidence="2">36N120E</strain>
    </source>
</reference>
<dbReference type="Gene3D" id="1.20.225.20">
    <property type="entry name" value="Ub domain-containing protein, DC-UbP/UBTD2, N-terminal domain"/>
    <property type="match status" value="1"/>
</dbReference>
<comment type="caution">
    <text evidence="2">The sequence shown here is derived from an EMBL/GenBank/DDBJ whole genome shotgun (WGS) entry which is preliminary data.</text>
</comment>
<dbReference type="Pfam" id="PF11976">
    <property type="entry name" value="Rad60-SLD"/>
    <property type="match status" value="1"/>
</dbReference>
<dbReference type="AlphaFoldDB" id="A0A0V0R5Y3"/>
<dbReference type="PANTHER" id="PTHR13609">
    <property type="entry name" value="UBIQUITIN DOMAIN CONTAINING 1 PROTEIN-RELATED"/>
    <property type="match status" value="1"/>
</dbReference>
<gene>
    <name evidence="2" type="ORF">PPERSA_05275</name>
</gene>
<accession>A0A0V0R5Y3</accession>
<dbReference type="PROSITE" id="PS50053">
    <property type="entry name" value="UBIQUITIN_2"/>
    <property type="match status" value="1"/>
</dbReference>
<protein>
    <recommendedName>
        <fullName evidence="1">Ubiquitin-like domain-containing protein</fullName>
    </recommendedName>
</protein>
<dbReference type="OrthoDB" id="285201at2759"/>
<sequence length="243" mass="27956">MGGACTKTSENQVMQPQTQVDYAMNSEFAPFLNITHPFNVNNKYISFCIYNKNEFTGSGIKRTHSYKVKVTKEQLERKRQEFWETRVEGKQQTWQALKSAVESDEKLAIGLLAAAGIKLVNRSIQISYDDTGHKYDIPVFCINDPYSCEAEPPTEKGLNKQFNQKQIEIIMRCSKLEGKDVKRNIDNSTSIKDLKDDFAKELEGQKYEKLRFFVSGRELMDHHLIGFYENQIKDGTIITVFAN</sequence>
<dbReference type="Pfam" id="PF16455">
    <property type="entry name" value="UBD"/>
    <property type="match status" value="1"/>
</dbReference>
<dbReference type="Proteomes" id="UP000054937">
    <property type="component" value="Unassembled WGS sequence"/>
</dbReference>